<dbReference type="Proteomes" id="UP000245539">
    <property type="component" value="Unassembled WGS sequence"/>
</dbReference>
<keyword evidence="4" id="KW-1185">Reference proteome</keyword>
<dbReference type="SUPFAM" id="SSF53756">
    <property type="entry name" value="UDP-Glycosyltransferase/glycogen phosphorylase"/>
    <property type="match status" value="1"/>
</dbReference>
<comment type="caution">
    <text evidence="3">The sequence shown here is derived from an EMBL/GenBank/DDBJ whole genome shotgun (WGS) entry which is preliminary data.</text>
</comment>
<dbReference type="Gene3D" id="3.40.50.2000">
    <property type="entry name" value="Glycogen Phosphorylase B"/>
    <property type="match status" value="2"/>
</dbReference>
<name>A0A317CLI7_9GAMM</name>
<organism evidence="3 4">
    <name type="scientific">Leucothrix pacifica</name>
    <dbReference type="NCBI Taxonomy" id="1247513"/>
    <lineage>
        <taxon>Bacteria</taxon>
        <taxon>Pseudomonadati</taxon>
        <taxon>Pseudomonadota</taxon>
        <taxon>Gammaproteobacteria</taxon>
        <taxon>Thiotrichales</taxon>
        <taxon>Thiotrichaceae</taxon>
        <taxon>Leucothrix</taxon>
    </lineage>
</organism>
<evidence type="ECO:0000259" key="1">
    <source>
        <dbReference type="Pfam" id="PF00534"/>
    </source>
</evidence>
<accession>A0A317CLI7</accession>
<dbReference type="RefSeq" id="WP_109836828.1">
    <property type="nucleotide sequence ID" value="NZ_QGKM01000013.1"/>
</dbReference>
<gene>
    <name evidence="3" type="ORF">DKW60_06400</name>
</gene>
<reference evidence="3 4" key="1">
    <citation type="submission" date="2018-05" db="EMBL/GenBank/DDBJ databases">
        <title>Leucothrix arctica sp. nov., isolated from Arctic seawater.</title>
        <authorList>
            <person name="Choi A."/>
            <person name="Baek K."/>
        </authorList>
    </citation>
    <scope>NUCLEOTIDE SEQUENCE [LARGE SCALE GENOMIC DNA]</scope>
    <source>
        <strain evidence="3 4">JCM 18388</strain>
    </source>
</reference>
<dbReference type="AlphaFoldDB" id="A0A317CLI7"/>
<dbReference type="PANTHER" id="PTHR45947">
    <property type="entry name" value="SULFOQUINOVOSYL TRANSFERASE SQD2"/>
    <property type="match status" value="1"/>
</dbReference>
<proteinExistence type="predicted"/>
<dbReference type="InterPro" id="IPR001296">
    <property type="entry name" value="Glyco_trans_1"/>
</dbReference>
<dbReference type="EMBL" id="QGKM01000013">
    <property type="protein sequence ID" value="PWQ99067.1"/>
    <property type="molecule type" value="Genomic_DNA"/>
</dbReference>
<dbReference type="InterPro" id="IPR028098">
    <property type="entry name" value="Glyco_trans_4-like_N"/>
</dbReference>
<evidence type="ECO:0000259" key="2">
    <source>
        <dbReference type="Pfam" id="PF13439"/>
    </source>
</evidence>
<sequence length="377" mass="42142">MKVVHVIEPMSHGVFIWVIDMANNLVESGYEVTVIHSLREETPENWRSLFDPRVELIHVQMGRAINPLTDIKALFRITKEIKRIKPDVIHGHSSKSGVLARAAGFLLGQNKRTLYTSHAIHYPLIKQPVKRAIYKYLELVAYWMGGTIIACSKREYDIILDEITKGNAKRLACISNGIDLKQVMIKDYAKRNEKVRIGVLGRISNQKAPWVFASIANNISKNYDNVEFIWVGAGETDDEQPLRDAGVTITGFLDRDSALEVVSGLDIFLQTSLYEGLSLALLEAQAAGVPAVVSNIPGNDEVVQHEQCGFVGDDEEELTRFTERLIESPELREQLGAGARLYVKQNFSFDAMGDKYKALYKQVSSSPTPEVLPANNS</sequence>
<dbReference type="GO" id="GO:0016757">
    <property type="term" value="F:glycosyltransferase activity"/>
    <property type="evidence" value="ECO:0007669"/>
    <property type="project" value="InterPro"/>
</dbReference>
<dbReference type="Pfam" id="PF00534">
    <property type="entry name" value="Glycos_transf_1"/>
    <property type="match status" value="1"/>
</dbReference>
<dbReference type="OrthoDB" id="9777346at2"/>
<feature type="domain" description="Glycosyl transferase family 1" evidence="1">
    <location>
        <begin position="185"/>
        <end position="340"/>
    </location>
</feature>
<evidence type="ECO:0000313" key="3">
    <source>
        <dbReference type="EMBL" id="PWQ99067.1"/>
    </source>
</evidence>
<dbReference type="Pfam" id="PF13439">
    <property type="entry name" value="Glyco_transf_4"/>
    <property type="match status" value="1"/>
</dbReference>
<feature type="domain" description="Glycosyltransferase subfamily 4-like N-terminal" evidence="2">
    <location>
        <begin position="13"/>
        <end position="181"/>
    </location>
</feature>
<dbReference type="InterPro" id="IPR050194">
    <property type="entry name" value="Glycosyltransferase_grp1"/>
</dbReference>
<protein>
    <recommendedName>
        <fullName evidence="5">Glycosyltransferase family 1 protein</fullName>
    </recommendedName>
</protein>
<evidence type="ECO:0000313" key="4">
    <source>
        <dbReference type="Proteomes" id="UP000245539"/>
    </source>
</evidence>
<dbReference type="PANTHER" id="PTHR45947:SF3">
    <property type="entry name" value="SULFOQUINOVOSYL TRANSFERASE SQD2"/>
    <property type="match status" value="1"/>
</dbReference>
<evidence type="ECO:0008006" key="5">
    <source>
        <dbReference type="Google" id="ProtNLM"/>
    </source>
</evidence>